<feature type="region of interest" description="Disordered" evidence="5">
    <location>
        <begin position="1227"/>
        <end position="1267"/>
    </location>
</feature>
<evidence type="ECO:0000256" key="2">
    <source>
        <dbReference type="ARBA" id="ARBA00022737"/>
    </source>
</evidence>
<dbReference type="PROSITE" id="PS50222">
    <property type="entry name" value="EF_HAND_2"/>
    <property type="match status" value="3"/>
</dbReference>
<comment type="caution">
    <text evidence="7">The sequence shown here is derived from an EMBL/GenBank/DDBJ whole genome shotgun (WGS) entry which is preliminary data.</text>
</comment>
<feature type="domain" description="EF-hand" evidence="6">
    <location>
        <begin position="737"/>
        <end position="772"/>
    </location>
</feature>
<name>A0A8J8P8B4_HALGN</name>
<evidence type="ECO:0000256" key="4">
    <source>
        <dbReference type="SAM" id="Coils"/>
    </source>
</evidence>
<reference evidence="7" key="1">
    <citation type="submission" date="2019-06" db="EMBL/GenBank/DDBJ databases">
        <authorList>
            <person name="Zheng W."/>
        </authorList>
    </citation>
    <scope>NUCLEOTIDE SEQUENCE</scope>
    <source>
        <strain evidence="7">QDHG01</strain>
    </source>
</reference>
<keyword evidence="4" id="KW-0175">Coiled coil</keyword>
<dbReference type="Pfam" id="PF13499">
    <property type="entry name" value="EF-hand_7"/>
    <property type="match status" value="1"/>
</dbReference>
<dbReference type="SMART" id="SM00054">
    <property type="entry name" value="EFh"/>
    <property type="match status" value="5"/>
</dbReference>
<keyword evidence="3" id="KW-0106">Calcium</keyword>
<protein>
    <recommendedName>
        <fullName evidence="6">EF-hand domain-containing protein</fullName>
    </recommendedName>
</protein>
<feature type="compositionally biased region" description="Polar residues" evidence="5">
    <location>
        <begin position="1233"/>
        <end position="1242"/>
    </location>
</feature>
<evidence type="ECO:0000256" key="5">
    <source>
        <dbReference type="SAM" id="MobiDB-lite"/>
    </source>
</evidence>
<feature type="region of interest" description="Disordered" evidence="5">
    <location>
        <begin position="199"/>
        <end position="219"/>
    </location>
</feature>
<evidence type="ECO:0000259" key="6">
    <source>
        <dbReference type="PROSITE" id="PS50222"/>
    </source>
</evidence>
<keyword evidence="8" id="KW-1185">Reference proteome</keyword>
<feature type="region of interest" description="Disordered" evidence="5">
    <location>
        <begin position="483"/>
        <end position="512"/>
    </location>
</feature>
<gene>
    <name evidence="7" type="ORF">FGO68_gene765</name>
</gene>
<feature type="domain" description="EF-hand" evidence="6">
    <location>
        <begin position="898"/>
        <end position="933"/>
    </location>
</feature>
<dbReference type="Proteomes" id="UP000785679">
    <property type="component" value="Unassembled WGS sequence"/>
</dbReference>
<dbReference type="CDD" id="cd00051">
    <property type="entry name" value="EFh"/>
    <property type="match status" value="1"/>
</dbReference>
<dbReference type="InterPro" id="IPR018247">
    <property type="entry name" value="EF_Hand_1_Ca_BS"/>
</dbReference>
<accession>A0A8J8P8B4</accession>
<evidence type="ECO:0000256" key="1">
    <source>
        <dbReference type="ARBA" id="ARBA00022723"/>
    </source>
</evidence>
<sequence length="1494" mass="170397">MLDCKSSAALFERPPSLMELSLLTIIGYAACAATPFLLLCSPNTAPYPDADCSSLARFMSCISNWILGATEPLSMGVTLPFRAFESFSELLVPIESCSPAPTERLVAPPRKMGGGPSGLVGLKGEGGGWILMVRFSLEQDYWASFTKGLIKSSCILSLSSSGSISGSLRWPPGWSPYLGLGESNPFLVLGDMPPFSNSSMRSSSSSSQSSISSSSPSSLSPLLRILSSTTLSSLSIFSSSRFTSALSAFDRSIDSISSISAFPCVAFTIDISSPANTQSSRIAEFESVSPMCCISLSTLCLLAFSFTITRTSSFCAASSRCTYSWCSRTLSWNCLSMWEVRASRQFQREAVVTISLLDWMMDCLWKSSSRLLMRTSMFETSSRVFLYWVLKWRKSAMPSPLRGGERDGEPFMMSSIIWSAFFSAVPFLQGLPLSSGDRPFYIQENQNLLQQSLIIVINQLQMNLLDNVTVSLKLADSRQGAFKKQSHTQNLHQNGKSRDNQSNAYGRLDQANGDETQSFKENSFRSSFYSGTWAMEKKREGASLDANKISLMREPVQAFNSKCGQLGCVKRIYKREMCKSHFISSVLKAMRKVIRNLYRGPDKAYAALDFTGVGYVTEKDFIGSLICKRMPYSIEEIVDFFFQTNSFAGNASAGVPVGGMNFDSFKKTFFPHLYQIQDDASNSHNNQSHSSILNDAADEDEMRRRKLKNLVENKQQHQEEIQDRLRKLEKKLKVRFSSFDSVRKAFLGLDTDYDGFITVEDILRYFGQDSRDFNFNDLQKLITDKDSTGKGRLGYADFSKWVGNSIHQSEGFYFRHDSIKNPMFEQSMESNAQKITDKCKIEASKKLINETLEKTVIDKIKFQWKTIRKAFSDMNKERDAAIAEDELRFYMQHWGLNLTDEQFQYIFRKFDVDGDGQISYNDFHQSVGNEIHPAESLYFRQDKPHMMRINKCQHPKCWQPTVSLGGSFCALHSKMYIDQGIQFFQRLYSKVGRARWPEFLRAIKNQAEKDEDYSQIFFDRFIQTCELFDAHVKEGEKTMLKLTFPGRNEGEKVRINIQRLFDVHYNSKMTKYYSDVNLPEGDKEDQAVDLSGYIGVFHRNVKVPERQMGDFTLQQLATLFAVMDDQQRNTTLANVMRTIKSIDRDNNGYVTSTELDDILKITFPEHLENKRLKPIFKEFESLQNKILIDYKKFRDRLLEHIQQQRDKKVHQDAIDGKKKNIAEKLQKLRESKSLQMSRMSQQTERKKPDLYRNTSTDSSSTAVKGKSTLQIGERDQMSTINHDIQESPVMKGAKKSLFIAPNRHKLLRTENSIEQINERSVNKSIDQQRRLTQGDFYKGQQLAQSFDQSVAAKNNAVILNSLLRNRFLKNVKAVNTSLDLNPLKEFQEMALQKPTHPYLTISRDNPSIQKRCSTQLHTVTHTEDVKKSNSKLKSKERWLILLMKAPKQESRTQKLREDLPRQWDFQLLNLNYQSTWKPQGPNFLPTVGKTFTEI</sequence>
<dbReference type="OrthoDB" id="26525at2759"/>
<evidence type="ECO:0000256" key="3">
    <source>
        <dbReference type="ARBA" id="ARBA00022837"/>
    </source>
</evidence>
<proteinExistence type="predicted"/>
<evidence type="ECO:0000313" key="8">
    <source>
        <dbReference type="Proteomes" id="UP000785679"/>
    </source>
</evidence>
<dbReference type="GO" id="GO:0005509">
    <property type="term" value="F:calcium ion binding"/>
    <property type="evidence" value="ECO:0007669"/>
    <property type="project" value="InterPro"/>
</dbReference>
<dbReference type="InterPro" id="IPR011992">
    <property type="entry name" value="EF-hand-dom_pair"/>
</dbReference>
<feature type="coiled-coil region" evidence="4">
    <location>
        <begin position="704"/>
        <end position="731"/>
    </location>
</feature>
<feature type="compositionally biased region" description="Polar residues" evidence="5">
    <location>
        <begin position="487"/>
        <end position="504"/>
    </location>
</feature>
<dbReference type="InterPro" id="IPR002048">
    <property type="entry name" value="EF_hand_dom"/>
</dbReference>
<organism evidence="7 8">
    <name type="scientific">Halteria grandinella</name>
    <dbReference type="NCBI Taxonomy" id="5974"/>
    <lineage>
        <taxon>Eukaryota</taxon>
        <taxon>Sar</taxon>
        <taxon>Alveolata</taxon>
        <taxon>Ciliophora</taxon>
        <taxon>Intramacronucleata</taxon>
        <taxon>Spirotrichea</taxon>
        <taxon>Stichotrichia</taxon>
        <taxon>Sporadotrichida</taxon>
        <taxon>Halteriidae</taxon>
        <taxon>Halteria</taxon>
    </lineage>
</organism>
<feature type="domain" description="EF-hand" evidence="6">
    <location>
        <begin position="1130"/>
        <end position="1165"/>
    </location>
</feature>
<dbReference type="SUPFAM" id="SSF47473">
    <property type="entry name" value="EF-hand"/>
    <property type="match status" value="2"/>
</dbReference>
<keyword evidence="1" id="KW-0479">Metal-binding</keyword>
<feature type="compositionally biased region" description="Polar residues" evidence="5">
    <location>
        <begin position="1252"/>
        <end position="1267"/>
    </location>
</feature>
<dbReference type="PANTHER" id="PTHR34524:SF6">
    <property type="entry name" value="CALCYPHOSINE LIKE"/>
    <property type="match status" value="1"/>
</dbReference>
<dbReference type="Gene3D" id="1.10.238.10">
    <property type="entry name" value="EF-hand"/>
    <property type="match status" value="3"/>
</dbReference>
<dbReference type="EMBL" id="RRYP01000234">
    <property type="protein sequence ID" value="TNV87764.1"/>
    <property type="molecule type" value="Genomic_DNA"/>
</dbReference>
<keyword evidence="2" id="KW-0677">Repeat</keyword>
<dbReference type="PROSITE" id="PS00018">
    <property type="entry name" value="EF_HAND_1"/>
    <property type="match status" value="2"/>
</dbReference>
<evidence type="ECO:0000313" key="7">
    <source>
        <dbReference type="EMBL" id="TNV87764.1"/>
    </source>
</evidence>
<dbReference type="PANTHER" id="PTHR34524">
    <property type="entry name" value="CALCYPHOSIN"/>
    <property type="match status" value="1"/>
</dbReference>
<dbReference type="InterPro" id="IPR051581">
    <property type="entry name" value="Ca-bind"/>
</dbReference>